<organism evidence="2 3">
    <name type="scientific">Herbaspirillum robiniae</name>
    <dbReference type="NCBI Taxonomy" id="2014887"/>
    <lineage>
        <taxon>Bacteria</taxon>
        <taxon>Pseudomonadati</taxon>
        <taxon>Pseudomonadota</taxon>
        <taxon>Betaproteobacteria</taxon>
        <taxon>Burkholderiales</taxon>
        <taxon>Oxalobacteraceae</taxon>
        <taxon>Herbaspirillum</taxon>
    </lineage>
</organism>
<proteinExistence type="predicted"/>
<dbReference type="Proteomes" id="UP000197596">
    <property type="component" value="Unassembled WGS sequence"/>
</dbReference>
<dbReference type="InterPro" id="IPR025391">
    <property type="entry name" value="DUF4123"/>
</dbReference>
<name>A0A246WWI5_9BURK</name>
<comment type="caution">
    <text evidence="2">The sequence shown here is derived from an EMBL/GenBank/DDBJ whole genome shotgun (WGS) entry which is preliminary data.</text>
</comment>
<dbReference type="Pfam" id="PF13503">
    <property type="entry name" value="DUF4123"/>
    <property type="match status" value="1"/>
</dbReference>
<evidence type="ECO:0000259" key="1">
    <source>
        <dbReference type="Pfam" id="PF13503"/>
    </source>
</evidence>
<reference evidence="2 3" key="1">
    <citation type="submission" date="2017-06" db="EMBL/GenBank/DDBJ databases">
        <title>Herbaspirillum phytohormonus sp. nov., isolated from the root nodule of Robinia pseudoacacia in lead-zinc mine.</title>
        <authorList>
            <person name="Fan M."/>
            <person name="Lin Y."/>
        </authorList>
    </citation>
    <scope>NUCLEOTIDE SEQUENCE [LARGE SCALE GENOMIC DNA]</scope>
    <source>
        <strain evidence="2 3">HZ10</strain>
    </source>
</reference>
<dbReference type="EMBL" id="NJGU01000001">
    <property type="protein sequence ID" value="OWY31425.1"/>
    <property type="molecule type" value="Genomic_DNA"/>
</dbReference>
<gene>
    <name evidence="2" type="ORF">CEJ42_00850</name>
</gene>
<dbReference type="AlphaFoldDB" id="A0A246WWI5"/>
<accession>A0A246WWI5</accession>
<evidence type="ECO:0000313" key="2">
    <source>
        <dbReference type="EMBL" id="OWY31425.1"/>
    </source>
</evidence>
<evidence type="ECO:0000313" key="3">
    <source>
        <dbReference type="Proteomes" id="UP000197596"/>
    </source>
</evidence>
<sequence length="322" mass="35877">MDMDAIALLPWADACAARSHCAYLLLDGAQAEGSHLRLGAMRVPYASLFEGKREEALPEIAPLLIDLTALDASRRSRVVSWASQLGFGAPCLSWYESPLALPAFAAHLRNFHQVGLSDGQTMMLRWYDTRILPIWLQALTEQQFALFTGGMLSIAYVDRFGESKTIHRTDEAGPPSQQLPLDRPVMELDDRQFSLLVDAGDLDALINHLKFVIPDETRKLWPRTLIEFAAKYQQQAMAAGLSDIDRQTQYVLLALYTSGRGTEHPAMQALMANPPNSLDGYYAAMQAMPADVWEAGEPLWNRGQARCTEPGEHMGTAWRKNM</sequence>
<protein>
    <recommendedName>
        <fullName evidence="1">DUF4123 domain-containing protein</fullName>
    </recommendedName>
</protein>
<feature type="domain" description="DUF4123" evidence="1">
    <location>
        <begin position="23"/>
        <end position="143"/>
    </location>
</feature>